<dbReference type="PANTHER" id="PTHR45398">
    <property type="match status" value="1"/>
</dbReference>
<dbReference type="Pfam" id="PF00501">
    <property type="entry name" value="AMP-binding"/>
    <property type="match status" value="2"/>
</dbReference>
<dbReference type="GO" id="GO:0044550">
    <property type="term" value="P:secondary metabolite biosynthetic process"/>
    <property type="evidence" value="ECO:0007669"/>
    <property type="project" value="UniProtKB-ARBA"/>
</dbReference>
<sequence length="2635" mass="289315">MDKTTAERIAKRFVGLPLEQRRQILEKMHATGQSFKLLPIAATRHDVARIPLSYAQQRMLFLWQLEPTSSFYNIPMAVRLTGALNEAALAEALASLVQRHETLRTRLVSEDGEFYQQILEHSDVSLEHAQVDAQANIEALVKAELRRPFDLLNDPLLRVKLFRVDATHHVLTVCMHHIVSDGWSSELMIETFVQCYDGLVSGRTVELAPLPIQYADYAIWQRAWLEAGEGERQLQYWQQQLGGEQPVLELPLDRPRPAQASYKGAVVRADVPVALSASLKALAQKNGQTLFMLMLAAVAVVLSRHSGQSDIRVGVPNAGRNRKDLEGLIGFFINTQVMRVQVDECATFNGLLEQVKAVVGGAQSHQELPFEQLVDALAPERNLSHNPLFQFKLNQNVAGEASSADTRKTLSGLSVEEFPLSGADARFDLAFDFSDSPQGIEGYFTYATDLFDAPTIQRIAASLQQVLQQLAQAPGSRLLDQPPMASTTLQGDVATFAHQDFLGLWQQALATAGDQPALRCGAQVVSYQQLERHANRLAAYLREQGVGVGSLVALSQERSIEWVTSILAVLKTGAAFLPLDGAQPAERLEQLLVDSEAALLIRPLGDEALARLDACPVLAFDPSIWRECSDAAVSVDVLPQQTAYVIYTSGSTGQPKGVVLSHQMLANYLQGVLDRLHVPAGASMAMASTVAADLGHTMLFGALASGRLLHLLSKDHAFDPDSFAAYMSEHQVDVLKIVPSHLQGLLQAATPGNVLPRQLLIVGGEACPWSLAQKVRQLRPDCRVVNHYGPTETTVGILTHEVGDTLAGYRSVPIGQPLANSCVRVLDGGLNPVPERVAGELYLGGQGVAHGYLGRAALTAERFVPDPEARHGERLYRAGDRARIEQRRVEFLGRADEQVKIRGYRVEPGEIAEWLRQLDGVQDAVVLAQALDSDPERLQLVAYCVAADGVNAVTLAPQLQARLPDYMVPAHILLLERLPLTPNGKLDKRALPKPEVTSRPYVAPVGDVEEKLANVWADVLKLDRVGTSDNFFELGGDSILSLQIIARAKRQGIKITPKQLFEKQTVGLLAQVARPVEEKPRAASVSSVASGVVPLLPIQQRFFQAPIPQRQRWNQSVLLTPGERLSASALEAALQAVVLAHDALRLRFSEQQGQWRAEFQAPKVSTLLWHNTLDDAAHLTNAADEAQGSLDLEQGQLVRAVLFDLPDGQQRLLVVIHHLVVDGVSWRVLLEDLQTAYRQASRGAPVVLAAKTGSFQEWAEHLSRYASSDTLAAERDYWLNAQGEGGQELPCDSADGAMTTLQAARVTSRLDKGLTHQLLKLAPAAYRTQVNDLLLTALARTLCQWSGQPGVSIALEGHGREDLFDDIDLSRTVGWFTSLFPVRLTPHAGVGDSIKHIKQQLWQVPHKGIGYGVLRYLGGEDYASQLRALPEARVTFNYLGQFDGSFSPDQGALFVPASEDCGRRQDDHAPLGNWLSINGQVYNGELVLDWTFSRDMFREETLQHLASAYEQSLKEVIEHCLDESNQGVTPGDFPLARLTQAQLDRLPVAARDIEDIYPLSPMQEGLLLHTLLEPGSGIYMMQYCYRVEHGIDVPAFMEAWKVVVGRHEVLRTSFNWDVSERMVQIVHRRQEPVIRFYDWQHIDSADYESTLAAELAEELRQGFDLAREVPFRLRLIQLAPERFGFVFSNHHVLLDAWCRMGIVDEFFKVYEGLLKGEQVQLPVPSRYRDFIALLEGWDQDASKAFWSDNLRGFERPTPLPFDHTINREQGEATVDDRIVYFSHEQSAALAQKAQAAQLTVNTLVQGAWAMLLQRYSGERDVLFGITVAGRPVEFPEMQATVGLFINSIPLRVAVPGAGSSQSAKAWLQAMFEHNLDLREHEHLPLVTIQGCSEIGAGQPLFDSLFVFENAPVESSVGVQAASMNVQAGTSRTHTNYPITVVVYPGEVLGLHLSYDQRLFEAATIEALLADFQATLLTLAEGLDQPFHQLPALTRDLAGSDAVPPALSQGYARLFAASALEHRQRVAASSQGRSWRYEDLDRQSTHLAQALQANGIEADGLVAVLGERDLPLLGMVVATFKAGGGYLSLDPSLPVKRLVEVLGLSKAAVLVCDAACQPLAQQLLDGLAQPPALLVWEQVQAQPSFANPLRGMPEDAGRLLAYVIFTSGSTGVPKGVMVEQAGMLNNQLSKIPYLGLSSADVIAQTASQSFDISVWQLLTAALCGARVEIIADAIAQDPQRLLEHVRSSGVSVLECVPAMIQAVLELPAVPLPALRYLLTTGEAMPPALARRWLERYPQVELINAYGPAECSDDVALYRVRTTGEQAHLPIGTRTDHNRLYVLNDLLEPMPVRATGELHIAGVGVGRGYLGDPLRTALSFVPDPFSACPGERLYRSGDLARQQPDSDVLEYIGRADFQVKIRGYRIELGEIEARLQSHGALLNVVVVDVDGAGGKQLVAYCVPRDLALIDAGNQALGELRTHLAEHVRASLPGYMVPAQWVMLAALPLTANGKLDRKALPQPDISQLQQDYVAPVSALEQQMAAIWADVLKVPQVGLTDNFFELGGHSLLVVQVVVRVREQLSIEVNLRELFEHSTLAAFCRVAAGKQDQSQTIHSELAKSLEALKRLTTEEIDELI</sequence>
<dbReference type="Pfam" id="PF13193">
    <property type="entry name" value="AMP-binding_C"/>
    <property type="match status" value="1"/>
</dbReference>
<name>A0A4Z0B423_9PSED</name>
<dbReference type="CDD" id="cd19543">
    <property type="entry name" value="DCL_NRPS"/>
    <property type="match status" value="1"/>
</dbReference>
<protein>
    <submittedName>
        <fullName evidence="6">Amino acid adenylation domain-containing protein</fullName>
    </submittedName>
</protein>
<dbReference type="InterPro" id="IPR006162">
    <property type="entry name" value="Ppantetheine_attach_site"/>
</dbReference>
<dbReference type="FunFam" id="3.30.300.30:FF:000015">
    <property type="entry name" value="Nonribosomal peptide synthase SidD"/>
    <property type="match status" value="1"/>
</dbReference>
<dbReference type="InterPro" id="IPR020806">
    <property type="entry name" value="PKS_PP-bd"/>
</dbReference>
<reference evidence="6 7" key="1">
    <citation type="journal article" date="2019" name="Syst. Appl. Microbiol.">
        <title>New species of pathogenic Pseudomonas isolated from citrus in Tunisia: Proposal of Pseudomonas kairouanensis sp. nov. and Pseudomonas nabeulensis sp. nov.</title>
        <authorList>
            <person name="Oueslati M."/>
            <person name="Mulet M."/>
            <person name="Gomila M."/>
            <person name="Berge O."/>
            <person name="Hajlaoui M.R."/>
            <person name="Lalucat J."/>
            <person name="Sadfi-Zouaoui N."/>
            <person name="Garcia-Valdes E."/>
        </authorList>
    </citation>
    <scope>NUCLEOTIDE SEQUENCE [LARGE SCALE GENOMIC DNA]</scope>
    <source>
        <strain evidence="6 7">E10B</strain>
    </source>
</reference>
<proteinExistence type="inferred from homology"/>
<dbReference type="FunFam" id="1.10.1200.10:FF:000005">
    <property type="entry name" value="Nonribosomal peptide synthetase 1"/>
    <property type="match status" value="2"/>
</dbReference>
<dbReference type="SUPFAM" id="SSF52777">
    <property type="entry name" value="CoA-dependent acyltransferases"/>
    <property type="match status" value="6"/>
</dbReference>
<dbReference type="CDD" id="cd19534">
    <property type="entry name" value="E_NRPS"/>
    <property type="match status" value="1"/>
</dbReference>
<keyword evidence="4" id="KW-0597">Phosphoprotein</keyword>
<evidence type="ECO:0000256" key="4">
    <source>
        <dbReference type="ARBA" id="ARBA00022553"/>
    </source>
</evidence>
<dbReference type="PROSITE" id="PS50075">
    <property type="entry name" value="CARRIER"/>
    <property type="match status" value="2"/>
</dbReference>
<evidence type="ECO:0000256" key="3">
    <source>
        <dbReference type="ARBA" id="ARBA00022450"/>
    </source>
</evidence>
<dbReference type="InterPro" id="IPR009081">
    <property type="entry name" value="PP-bd_ACP"/>
</dbReference>
<dbReference type="RefSeq" id="WP_135308448.1">
    <property type="nucleotide sequence ID" value="NZ_QUZT01000018.1"/>
</dbReference>
<keyword evidence="3" id="KW-0596">Phosphopantetheine</keyword>
<dbReference type="Pfam" id="PF00668">
    <property type="entry name" value="Condensation"/>
    <property type="match status" value="3"/>
</dbReference>
<dbReference type="EMBL" id="QUZT01000018">
    <property type="protein sequence ID" value="TFY93786.1"/>
    <property type="molecule type" value="Genomic_DNA"/>
</dbReference>
<dbReference type="PANTHER" id="PTHR45398:SF1">
    <property type="entry name" value="ENZYME, PUTATIVE (JCVI)-RELATED"/>
    <property type="match status" value="1"/>
</dbReference>
<dbReference type="Gene3D" id="3.40.50.980">
    <property type="match status" value="4"/>
</dbReference>
<dbReference type="InterPro" id="IPR000873">
    <property type="entry name" value="AMP-dep_synth/lig_dom"/>
</dbReference>
<evidence type="ECO:0000313" key="7">
    <source>
        <dbReference type="Proteomes" id="UP000297734"/>
    </source>
</evidence>
<feature type="domain" description="Carrier" evidence="5">
    <location>
        <begin position="1003"/>
        <end position="1077"/>
    </location>
</feature>
<dbReference type="GO" id="GO:0003824">
    <property type="term" value="F:catalytic activity"/>
    <property type="evidence" value="ECO:0007669"/>
    <property type="project" value="InterPro"/>
</dbReference>
<dbReference type="PROSITE" id="PS00012">
    <property type="entry name" value="PHOSPHOPANTETHEINE"/>
    <property type="match status" value="2"/>
</dbReference>
<feature type="domain" description="Carrier" evidence="5">
    <location>
        <begin position="2531"/>
        <end position="2606"/>
    </location>
</feature>
<comment type="cofactor">
    <cofactor evidence="1">
        <name>pantetheine 4'-phosphate</name>
        <dbReference type="ChEBI" id="CHEBI:47942"/>
    </cofactor>
</comment>
<dbReference type="PROSITE" id="PS00455">
    <property type="entry name" value="AMP_BINDING"/>
    <property type="match status" value="2"/>
</dbReference>
<dbReference type="InterPro" id="IPR036736">
    <property type="entry name" value="ACP-like_sf"/>
</dbReference>
<evidence type="ECO:0000313" key="6">
    <source>
        <dbReference type="EMBL" id="TFY93786.1"/>
    </source>
</evidence>
<dbReference type="CDD" id="cd05930">
    <property type="entry name" value="A_NRPS"/>
    <property type="match status" value="2"/>
</dbReference>
<dbReference type="Gene3D" id="3.30.300.30">
    <property type="match status" value="2"/>
</dbReference>
<dbReference type="InterPro" id="IPR020845">
    <property type="entry name" value="AMP-binding_CS"/>
</dbReference>
<keyword evidence="7" id="KW-1185">Reference proteome</keyword>
<comment type="caution">
    <text evidence="6">The sequence shown here is derived from an EMBL/GenBank/DDBJ whole genome shotgun (WGS) entry which is preliminary data.</text>
</comment>
<dbReference type="InterPro" id="IPR010060">
    <property type="entry name" value="NRPS_synth"/>
</dbReference>
<dbReference type="InterPro" id="IPR010071">
    <property type="entry name" value="AA_adenyl_dom"/>
</dbReference>
<dbReference type="NCBIfam" id="NF003417">
    <property type="entry name" value="PRK04813.1"/>
    <property type="match status" value="2"/>
</dbReference>
<dbReference type="Gene3D" id="1.10.1200.10">
    <property type="entry name" value="ACP-like"/>
    <property type="match status" value="2"/>
</dbReference>
<dbReference type="Pfam" id="PF00550">
    <property type="entry name" value="PP-binding"/>
    <property type="match status" value="2"/>
</dbReference>
<dbReference type="Gene3D" id="2.30.38.10">
    <property type="entry name" value="Luciferase, Domain 3"/>
    <property type="match status" value="2"/>
</dbReference>
<evidence type="ECO:0000259" key="5">
    <source>
        <dbReference type="PROSITE" id="PS50075"/>
    </source>
</evidence>
<dbReference type="FunFam" id="3.30.559.10:FF:000012">
    <property type="entry name" value="Non-ribosomal peptide synthetase"/>
    <property type="match status" value="1"/>
</dbReference>
<accession>A0A4Z0B423</accession>
<dbReference type="InterPro" id="IPR045851">
    <property type="entry name" value="AMP-bd_C_sf"/>
</dbReference>
<dbReference type="SUPFAM" id="SSF47336">
    <property type="entry name" value="ACP-like"/>
    <property type="match status" value="2"/>
</dbReference>
<dbReference type="GO" id="GO:0031177">
    <property type="term" value="F:phosphopantetheine binding"/>
    <property type="evidence" value="ECO:0007669"/>
    <property type="project" value="InterPro"/>
</dbReference>
<dbReference type="CDD" id="cd19531">
    <property type="entry name" value="LCL_NRPS-like"/>
    <property type="match status" value="1"/>
</dbReference>
<evidence type="ECO:0000256" key="1">
    <source>
        <dbReference type="ARBA" id="ARBA00001957"/>
    </source>
</evidence>
<dbReference type="Proteomes" id="UP000297734">
    <property type="component" value="Unassembled WGS sequence"/>
</dbReference>
<dbReference type="NCBIfam" id="TIGR01720">
    <property type="entry name" value="NRPS-para261"/>
    <property type="match status" value="1"/>
</dbReference>
<dbReference type="SMART" id="SM00823">
    <property type="entry name" value="PKS_PP"/>
    <property type="match status" value="2"/>
</dbReference>
<dbReference type="InterPro" id="IPR023213">
    <property type="entry name" value="CAT-like_dom_sf"/>
</dbReference>
<comment type="similarity">
    <text evidence="2">Belongs to the ATP-dependent AMP-binding enzyme family.</text>
</comment>
<dbReference type="Gene3D" id="3.30.559.10">
    <property type="entry name" value="Chloramphenicol acetyltransferase-like domain"/>
    <property type="match status" value="3"/>
</dbReference>
<dbReference type="InterPro" id="IPR025110">
    <property type="entry name" value="AMP-bd_C"/>
</dbReference>
<organism evidence="6 7">
    <name type="scientific">Pseudomonas nabeulensis</name>
    <dbReference type="NCBI Taxonomy" id="2293833"/>
    <lineage>
        <taxon>Bacteria</taxon>
        <taxon>Pseudomonadati</taxon>
        <taxon>Pseudomonadota</taxon>
        <taxon>Gammaproteobacteria</taxon>
        <taxon>Pseudomonadales</taxon>
        <taxon>Pseudomonadaceae</taxon>
        <taxon>Pseudomonas</taxon>
    </lineage>
</organism>
<dbReference type="Gene3D" id="3.30.559.30">
    <property type="entry name" value="Nonribosomal peptide synthetase, condensation domain"/>
    <property type="match status" value="3"/>
</dbReference>
<dbReference type="FunFam" id="3.40.50.980:FF:000001">
    <property type="entry name" value="Non-ribosomal peptide synthetase"/>
    <property type="match status" value="1"/>
</dbReference>
<dbReference type="InterPro" id="IPR001242">
    <property type="entry name" value="Condensation_dom"/>
</dbReference>
<dbReference type="SUPFAM" id="SSF56801">
    <property type="entry name" value="Acetyl-CoA synthetase-like"/>
    <property type="match status" value="2"/>
</dbReference>
<gene>
    <name evidence="6" type="ORF">DYL61_11865</name>
</gene>
<evidence type="ECO:0000256" key="2">
    <source>
        <dbReference type="ARBA" id="ARBA00006432"/>
    </source>
</evidence>
<dbReference type="FunFam" id="3.30.300.30:FF:000010">
    <property type="entry name" value="Enterobactin synthetase component F"/>
    <property type="match status" value="1"/>
</dbReference>
<dbReference type="OrthoDB" id="9757559at2"/>
<dbReference type="NCBIfam" id="TIGR01733">
    <property type="entry name" value="AA-adenyl-dom"/>
    <property type="match status" value="2"/>
</dbReference>